<reference evidence="4 5" key="1">
    <citation type="submission" date="2015-07" db="EMBL/GenBank/DDBJ databases">
        <title>Draft Genome Sequence of Malassezia furfur CBS1878 and Malassezia pachydermatis CBS1879.</title>
        <authorList>
            <person name="Triana S."/>
            <person name="Ohm R."/>
            <person name="Gonzalez A."/>
            <person name="DeCock H."/>
            <person name="Restrepo S."/>
            <person name="Celis A."/>
        </authorList>
    </citation>
    <scope>NUCLEOTIDE SEQUENCE [LARGE SCALE GENOMIC DNA]</scope>
    <source>
        <strain evidence="4 5">CBS 1879</strain>
    </source>
</reference>
<dbReference type="OrthoDB" id="3355059at2759"/>
<feature type="chain" id="PRO_5005839274" description="Membrane-associated protein" evidence="3">
    <location>
        <begin position="27"/>
        <end position="452"/>
    </location>
</feature>
<sequence length="452" mass="47803">MFFRLLAPPVLQLLSVLLVLFSLVSPVPLHTSSISLIYISAVPQNDVASSSNSTAGEGQAITLMPVNSRTSLPTEGGQPVPNVTAPATQDTLASEATKEPTLPHTTPSAIYTSIDGHLSPVTPAATGSVSLPPVLATQAPQRRLFARDSVIDTAGSLAATEIQYAIGLLGACYRDVNSTYHCTPSQLHPHMDHAMLADAPGLHINTASLPPTWTAQPVLILLTLLVVIVTSAMQARRVHILATDTLTSLSRNTMRCCKMAMYAQDVAAVVLLLCMIALRVQVARILSTFNADNANAPLGPAAISHDSPLSPPLILQANTGTEFSTICIAAVILLVLAWLERRRLTAEIAAMPSSSDVETPYREKAAPSSPSKWQTLFHTPLTSGATTPPRASTMKISAPIAMTPVRSRSPSQTSNTPSPTKSAEIPPTPMHDAVPWTHAGVRRIVLAPPTAQ</sequence>
<feature type="signal peptide" evidence="3">
    <location>
        <begin position="1"/>
        <end position="26"/>
    </location>
</feature>
<keyword evidence="3" id="KW-0732">Signal</keyword>
<feature type="region of interest" description="Disordered" evidence="1">
    <location>
        <begin position="352"/>
        <end position="375"/>
    </location>
</feature>
<protein>
    <recommendedName>
        <fullName evidence="6">Membrane-associated protein</fullName>
    </recommendedName>
</protein>
<dbReference type="EMBL" id="LGAV01000004">
    <property type="protein sequence ID" value="KOS14435.1"/>
    <property type="molecule type" value="Genomic_DNA"/>
</dbReference>
<feature type="transmembrane region" description="Helical" evidence="2">
    <location>
        <begin position="323"/>
        <end position="339"/>
    </location>
</feature>
<evidence type="ECO:0000256" key="3">
    <source>
        <dbReference type="SAM" id="SignalP"/>
    </source>
</evidence>
<proteinExistence type="predicted"/>
<evidence type="ECO:0000256" key="1">
    <source>
        <dbReference type="SAM" id="MobiDB-lite"/>
    </source>
</evidence>
<keyword evidence="2" id="KW-0472">Membrane</keyword>
<evidence type="ECO:0000256" key="2">
    <source>
        <dbReference type="SAM" id="Phobius"/>
    </source>
</evidence>
<feature type="compositionally biased region" description="Low complexity" evidence="1">
    <location>
        <begin position="407"/>
        <end position="422"/>
    </location>
</feature>
<keyword evidence="5" id="KW-1185">Reference proteome</keyword>
<evidence type="ECO:0008006" key="6">
    <source>
        <dbReference type="Google" id="ProtNLM"/>
    </source>
</evidence>
<keyword evidence="2" id="KW-1133">Transmembrane helix</keyword>
<dbReference type="AlphaFoldDB" id="A0A0M9VPG8"/>
<gene>
    <name evidence="4" type="ORF">Malapachy_4101</name>
</gene>
<evidence type="ECO:0000313" key="5">
    <source>
        <dbReference type="Proteomes" id="UP000037751"/>
    </source>
</evidence>
<name>A0A0M9VPG8_9BASI</name>
<dbReference type="VEuPathDB" id="FungiDB:Malapachy_4101"/>
<feature type="transmembrane region" description="Helical" evidence="2">
    <location>
        <begin position="213"/>
        <end position="233"/>
    </location>
</feature>
<organism evidence="4 5">
    <name type="scientific">Malassezia pachydermatis</name>
    <dbReference type="NCBI Taxonomy" id="77020"/>
    <lineage>
        <taxon>Eukaryota</taxon>
        <taxon>Fungi</taxon>
        <taxon>Dikarya</taxon>
        <taxon>Basidiomycota</taxon>
        <taxon>Ustilaginomycotina</taxon>
        <taxon>Malasseziomycetes</taxon>
        <taxon>Malasseziales</taxon>
        <taxon>Malasseziaceae</taxon>
        <taxon>Malassezia</taxon>
    </lineage>
</organism>
<dbReference type="GeneID" id="28730432"/>
<feature type="region of interest" description="Disordered" evidence="1">
    <location>
        <begin position="401"/>
        <end position="434"/>
    </location>
</feature>
<dbReference type="Proteomes" id="UP000037751">
    <property type="component" value="Unassembled WGS sequence"/>
</dbReference>
<dbReference type="RefSeq" id="XP_017992067.1">
    <property type="nucleotide sequence ID" value="XM_018138556.1"/>
</dbReference>
<feature type="transmembrane region" description="Helical" evidence="2">
    <location>
        <begin position="259"/>
        <end position="278"/>
    </location>
</feature>
<keyword evidence="2" id="KW-0812">Transmembrane</keyword>
<evidence type="ECO:0000313" key="4">
    <source>
        <dbReference type="EMBL" id="KOS14435.1"/>
    </source>
</evidence>
<accession>A0A0M9VPG8</accession>
<comment type="caution">
    <text evidence="4">The sequence shown here is derived from an EMBL/GenBank/DDBJ whole genome shotgun (WGS) entry which is preliminary data.</text>
</comment>